<name>A0AC58U583_TOBAC</name>
<protein>
    <submittedName>
        <fullName evidence="2">Uncharacterized protein LOC142178819</fullName>
    </submittedName>
</protein>
<dbReference type="RefSeq" id="XP_075104642.1">
    <property type="nucleotide sequence ID" value="XM_075248541.1"/>
</dbReference>
<reference evidence="2" key="2">
    <citation type="submission" date="2025-08" db="UniProtKB">
        <authorList>
            <consortium name="RefSeq"/>
        </authorList>
    </citation>
    <scope>IDENTIFICATION</scope>
    <source>
        <tissue evidence="2">Leaf</tissue>
    </source>
</reference>
<dbReference type="Proteomes" id="UP000790787">
    <property type="component" value="Chromosome 3"/>
</dbReference>
<organism evidence="1 2">
    <name type="scientific">Nicotiana tabacum</name>
    <name type="common">Common tobacco</name>
    <dbReference type="NCBI Taxonomy" id="4097"/>
    <lineage>
        <taxon>Eukaryota</taxon>
        <taxon>Viridiplantae</taxon>
        <taxon>Streptophyta</taxon>
        <taxon>Embryophyta</taxon>
        <taxon>Tracheophyta</taxon>
        <taxon>Spermatophyta</taxon>
        <taxon>Magnoliopsida</taxon>
        <taxon>eudicotyledons</taxon>
        <taxon>Gunneridae</taxon>
        <taxon>Pentapetalae</taxon>
        <taxon>asterids</taxon>
        <taxon>lamiids</taxon>
        <taxon>Solanales</taxon>
        <taxon>Solanaceae</taxon>
        <taxon>Nicotianoideae</taxon>
        <taxon>Nicotianeae</taxon>
        <taxon>Nicotiana</taxon>
    </lineage>
</organism>
<evidence type="ECO:0000313" key="2">
    <source>
        <dbReference type="RefSeq" id="XP_075104642.1"/>
    </source>
</evidence>
<reference evidence="1" key="1">
    <citation type="journal article" date="2014" name="Nat. Commun.">
        <title>The tobacco genome sequence and its comparison with those of tomato and potato.</title>
        <authorList>
            <person name="Sierro N."/>
            <person name="Battey J.N."/>
            <person name="Ouadi S."/>
            <person name="Bakaher N."/>
            <person name="Bovet L."/>
            <person name="Willig A."/>
            <person name="Goepfert S."/>
            <person name="Peitsch M.C."/>
            <person name="Ivanov N.V."/>
        </authorList>
    </citation>
    <scope>NUCLEOTIDE SEQUENCE [LARGE SCALE GENOMIC DNA]</scope>
</reference>
<gene>
    <name evidence="2" type="primary">LOC142178819</name>
</gene>
<accession>A0AC58U583</accession>
<evidence type="ECO:0000313" key="1">
    <source>
        <dbReference type="Proteomes" id="UP000790787"/>
    </source>
</evidence>
<sequence>MVETTITPTAEASSVAKSVSYDANHPYHLNSSDSSGMTLVNSVFEGRGYPGWRRSILLSLSVKKKLGFINGDSVIYSKTAKDLWDSLEKIFGRSNGAKLYHLQKELSGLAQGNCDIAGYFTKLKRLWDELDALNVIICCSYVCVCEGKAKLTKSLEDQRLIQFLMGLNDTYAQARGNILMMNPLLSMDVAYSLLLQDKNQREVYANAQFNSQSVSAGEDKQSNAQLLADFAAFMSTGQGKNFQRSRNQAQRGGGIGPKFNNIGQRIIGFPEDFEFTNQKGYQNQIKGNAMLTHEEHKGSAGQNSEHNNNFGQQLSKEYVAEMMQMYEQAKLTQGGNNRINANAVVGASEHMCFDPNSFLFLTPLPTPLNISLPNSFKGLSMKSPQAFGEVREGLYLLEPNSVKSKGVFSNDVFSIPKGSNSISKSVFFSSSFQANVVSDFKLWHIRLGHLPFSIMKDLEFLHCKPDSAFICDVCPRVKQTRNPFHVKVIRSDNALELGKGTQEAAYLSSQGILHQLSCVATTQQNGIVERKYRHLLETARGRGKFDENATACVLLGYLLHQKGYKLLELKTGKVKHLSDGRIERLKARLVVRGDIQREGIDYSETFSPVVKMTTIRCLLTIAAKRDWNVSQLDVNNAFLHGDLQEEVYMKFPSGVTPPSPKHVCLLIKSLYGKRISILAVYVDDILLTGNDLEEIQHIKVFLNTEFKVKNLGNIHYFLGMEILREKEGFIMNQRKFTLDMLQKFDVSHLKPVSSPMDSSSKHDSDDGRPLENPTVFRYLIWVRVFFFQLHHPFLCNADWASCKESRRSVSGFFITLGGEPISWKSKKQVSISLSSAEAEYRSMRRVTTEFTWLVLLLEDLSAPVALPVPLHSDSKVAIYIARNPIFHEQTKHVDIDCHFVRQQFLSGLISLSFVPSKD</sequence>
<keyword evidence="1" id="KW-1185">Reference proteome</keyword>
<proteinExistence type="predicted"/>